<comment type="caution">
    <text evidence="1">The sequence shown here is derived from an EMBL/GenBank/DDBJ whole genome shotgun (WGS) entry which is preliminary data.</text>
</comment>
<evidence type="ECO:0000313" key="1">
    <source>
        <dbReference type="EMBL" id="TWT93339.1"/>
    </source>
</evidence>
<name>A0A5C6A194_9BACT</name>
<protein>
    <submittedName>
        <fullName evidence="1">Uncharacterized protein</fullName>
    </submittedName>
</protein>
<dbReference type="Proteomes" id="UP000320176">
    <property type="component" value="Unassembled WGS sequence"/>
</dbReference>
<gene>
    <name evidence="1" type="ORF">Pla52n_59990</name>
</gene>
<dbReference type="AlphaFoldDB" id="A0A5C6A194"/>
<accession>A0A5C6A194</accession>
<sequence>MTSFRRTVAAAFTIDVIGNEARVKTSPARTPSKRTRIAIKRKFQTISISAQLPQFGNCGRNDDTAFFFANRAP</sequence>
<proteinExistence type="predicted"/>
<keyword evidence="2" id="KW-1185">Reference proteome</keyword>
<dbReference type="EMBL" id="SJPN01000009">
    <property type="protein sequence ID" value="TWT93339.1"/>
    <property type="molecule type" value="Genomic_DNA"/>
</dbReference>
<reference evidence="1 2" key="1">
    <citation type="submission" date="2019-02" db="EMBL/GenBank/DDBJ databases">
        <title>Deep-cultivation of Planctomycetes and their phenomic and genomic characterization uncovers novel biology.</title>
        <authorList>
            <person name="Wiegand S."/>
            <person name="Jogler M."/>
            <person name="Boedeker C."/>
            <person name="Pinto D."/>
            <person name="Vollmers J."/>
            <person name="Rivas-Marin E."/>
            <person name="Kohn T."/>
            <person name="Peeters S.H."/>
            <person name="Heuer A."/>
            <person name="Rast P."/>
            <person name="Oberbeckmann S."/>
            <person name="Bunk B."/>
            <person name="Jeske O."/>
            <person name="Meyerdierks A."/>
            <person name="Storesund J.E."/>
            <person name="Kallscheuer N."/>
            <person name="Luecker S."/>
            <person name="Lage O.M."/>
            <person name="Pohl T."/>
            <person name="Merkel B.J."/>
            <person name="Hornburger P."/>
            <person name="Mueller R.-W."/>
            <person name="Bruemmer F."/>
            <person name="Labrenz M."/>
            <person name="Spormann A.M."/>
            <person name="Op Den Camp H."/>
            <person name="Overmann J."/>
            <person name="Amann R."/>
            <person name="Jetten M.S.M."/>
            <person name="Mascher T."/>
            <person name="Medema M.H."/>
            <person name="Devos D.P."/>
            <person name="Kaster A.-K."/>
            <person name="Ovreas L."/>
            <person name="Rohde M."/>
            <person name="Galperin M.Y."/>
            <person name="Jogler C."/>
        </authorList>
    </citation>
    <scope>NUCLEOTIDE SEQUENCE [LARGE SCALE GENOMIC DNA]</scope>
    <source>
        <strain evidence="1 2">Pla52n</strain>
    </source>
</reference>
<evidence type="ECO:0000313" key="2">
    <source>
        <dbReference type="Proteomes" id="UP000320176"/>
    </source>
</evidence>
<organism evidence="1 2">
    <name type="scientific">Stieleria varia</name>
    <dbReference type="NCBI Taxonomy" id="2528005"/>
    <lineage>
        <taxon>Bacteria</taxon>
        <taxon>Pseudomonadati</taxon>
        <taxon>Planctomycetota</taxon>
        <taxon>Planctomycetia</taxon>
        <taxon>Pirellulales</taxon>
        <taxon>Pirellulaceae</taxon>
        <taxon>Stieleria</taxon>
    </lineage>
</organism>